<dbReference type="HOGENOM" id="CLU_1545070_0_0_3"/>
<accession>K9P432</accession>
<sequence length="173" mass="19015">MNSSRSPIMTSFITALCFYSLTATRRVLALKSATALPLSLLTYVIIVQFILSSRPAKAYEEQRETRCWSLVGNRKQVDEVCTYKLVSWTGGGVIRLFVSNGQKHDIAFGLQGRGENPCPATNYSLNGACGREYFRDPATAAKLSSAQGRSILNQGRRVMICIAARSQSICYGC</sequence>
<dbReference type="eggNOG" id="ENOG502ZXKM">
    <property type="taxonomic scope" value="Bacteria"/>
</dbReference>
<keyword evidence="1" id="KW-0472">Membrane</keyword>
<dbReference type="KEGG" id="cgc:Cyagr_0275"/>
<keyword evidence="1" id="KW-1133">Transmembrane helix</keyword>
<dbReference type="EMBL" id="CP003495">
    <property type="protein sequence ID" value="AFY27476.1"/>
    <property type="molecule type" value="Genomic_DNA"/>
</dbReference>
<feature type="transmembrane region" description="Helical" evidence="1">
    <location>
        <begin position="35"/>
        <end position="53"/>
    </location>
</feature>
<gene>
    <name evidence="2" type="ordered locus">Cyagr_0275</name>
</gene>
<keyword evidence="1" id="KW-0812">Transmembrane</keyword>
<dbReference type="Proteomes" id="UP000010388">
    <property type="component" value="Chromosome"/>
</dbReference>
<organism evidence="2 3">
    <name type="scientific">Cyanobium gracile (strain ATCC 27147 / PCC 6307)</name>
    <dbReference type="NCBI Taxonomy" id="292564"/>
    <lineage>
        <taxon>Bacteria</taxon>
        <taxon>Bacillati</taxon>
        <taxon>Cyanobacteriota</taxon>
        <taxon>Cyanophyceae</taxon>
        <taxon>Synechococcales</taxon>
        <taxon>Prochlorococcaceae</taxon>
        <taxon>Cyanobium</taxon>
    </lineage>
</organism>
<evidence type="ECO:0000313" key="2">
    <source>
        <dbReference type="EMBL" id="AFY27476.1"/>
    </source>
</evidence>
<protein>
    <submittedName>
        <fullName evidence="2">Uncharacterized protein</fullName>
    </submittedName>
</protein>
<dbReference type="AlphaFoldDB" id="K9P432"/>
<name>K9P432_CYAGP</name>
<evidence type="ECO:0000256" key="1">
    <source>
        <dbReference type="SAM" id="Phobius"/>
    </source>
</evidence>
<dbReference type="STRING" id="292564.Cyagr_0275"/>
<evidence type="ECO:0000313" key="3">
    <source>
        <dbReference type="Proteomes" id="UP000010388"/>
    </source>
</evidence>
<proteinExistence type="predicted"/>
<reference evidence="3" key="1">
    <citation type="journal article" date="2013" name="Proc. Natl. Acad. Sci. U.S.A.">
        <title>Improving the coverage of the cyanobacterial phylum using diversity-driven genome sequencing.</title>
        <authorList>
            <person name="Shih P.M."/>
            <person name="Wu D."/>
            <person name="Latifi A."/>
            <person name="Axen S.D."/>
            <person name="Fewer D.P."/>
            <person name="Talla E."/>
            <person name="Calteau A."/>
            <person name="Cai F."/>
            <person name="Tandeau de Marsac N."/>
            <person name="Rippka R."/>
            <person name="Herdman M."/>
            <person name="Sivonen K."/>
            <person name="Coursin T."/>
            <person name="Laurent T."/>
            <person name="Goodwin L."/>
            <person name="Nolan M."/>
            <person name="Davenport K.W."/>
            <person name="Han C.S."/>
            <person name="Rubin E.M."/>
            <person name="Eisen J.A."/>
            <person name="Woyke T."/>
            <person name="Gugger M."/>
            <person name="Kerfeld C.A."/>
        </authorList>
    </citation>
    <scope>NUCLEOTIDE SEQUENCE [LARGE SCALE GENOMIC DNA]</scope>
    <source>
        <strain evidence="3">ATCC 27147 / PCC 6307</strain>
    </source>
</reference>